<dbReference type="InterPro" id="IPR009057">
    <property type="entry name" value="Homeodomain-like_sf"/>
</dbReference>
<dbReference type="InterPro" id="IPR046532">
    <property type="entry name" value="DUF6597"/>
</dbReference>
<evidence type="ECO:0000259" key="4">
    <source>
        <dbReference type="PROSITE" id="PS01124"/>
    </source>
</evidence>
<dbReference type="InterPro" id="IPR018060">
    <property type="entry name" value="HTH_AraC"/>
</dbReference>
<accession>A0A4R8DSD5</accession>
<sequence>MSYAEYPPSEPLKPFVDAYWLRLSTGRPGTRRVYADGCADLMVNLGASMAYFAPKANTDKAIALQPGRLFLGGTMTEYGLLQTAPDTVLTGIRFKPGGLYTLYRVYMETAVDGLVEFSDPVLRPLMELIPDRNTRLDAYLEGRIRKTRYDFPGIYDMLCGEPQPVADLACRCHVSPRTLERIFKRNVGIAPKQYIRIARFQEVLRHLKSAGEESLLRMAYDLGYHDHAHLTNEFKRYAGILPSELSRFYKTGISRGQYF</sequence>
<organism evidence="5 6">
    <name type="scientific">Dinghuibacter silviterrae</name>
    <dbReference type="NCBI Taxonomy" id="1539049"/>
    <lineage>
        <taxon>Bacteria</taxon>
        <taxon>Pseudomonadati</taxon>
        <taxon>Bacteroidota</taxon>
        <taxon>Chitinophagia</taxon>
        <taxon>Chitinophagales</taxon>
        <taxon>Chitinophagaceae</taxon>
        <taxon>Dinghuibacter</taxon>
    </lineage>
</organism>
<evidence type="ECO:0000256" key="2">
    <source>
        <dbReference type="ARBA" id="ARBA00023125"/>
    </source>
</evidence>
<dbReference type="AlphaFoldDB" id="A0A4R8DSD5"/>
<dbReference type="Gene3D" id="1.10.10.60">
    <property type="entry name" value="Homeodomain-like"/>
    <property type="match status" value="1"/>
</dbReference>
<dbReference type="OrthoDB" id="655946at2"/>
<comment type="caution">
    <text evidence="5">The sequence shown here is derived from an EMBL/GenBank/DDBJ whole genome shotgun (WGS) entry which is preliminary data.</text>
</comment>
<evidence type="ECO:0000256" key="3">
    <source>
        <dbReference type="ARBA" id="ARBA00023163"/>
    </source>
</evidence>
<dbReference type="Proteomes" id="UP000294498">
    <property type="component" value="Unassembled WGS sequence"/>
</dbReference>
<dbReference type="PROSITE" id="PS01124">
    <property type="entry name" value="HTH_ARAC_FAMILY_2"/>
    <property type="match status" value="1"/>
</dbReference>
<dbReference type="Pfam" id="PF20240">
    <property type="entry name" value="DUF6597"/>
    <property type="match status" value="1"/>
</dbReference>
<keyword evidence="3" id="KW-0804">Transcription</keyword>
<dbReference type="GO" id="GO:0003700">
    <property type="term" value="F:DNA-binding transcription factor activity"/>
    <property type="evidence" value="ECO:0007669"/>
    <property type="project" value="InterPro"/>
</dbReference>
<keyword evidence="6" id="KW-1185">Reference proteome</keyword>
<evidence type="ECO:0000313" key="6">
    <source>
        <dbReference type="Proteomes" id="UP000294498"/>
    </source>
</evidence>
<keyword evidence="2 5" id="KW-0238">DNA-binding</keyword>
<name>A0A4R8DSD5_9BACT</name>
<gene>
    <name evidence="5" type="ORF">EDB95_1346</name>
</gene>
<protein>
    <submittedName>
        <fullName evidence="5">AraC-like DNA-binding protein</fullName>
    </submittedName>
</protein>
<dbReference type="RefSeq" id="WP_133991802.1">
    <property type="nucleotide sequence ID" value="NZ_SODV01000001.1"/>
</dbReference>
<keyword evidence="1" id="KW-0805">Transcription regulation</keyword>
<dbReference type="EMBL" id="SODV01000001">
    <property type="protein sequence ID" value="TDX00325.1"/>
    <property type="molecule type" value="Genomic_DNA"/>
</dbReference>
<dbReference type="SUPFAM" id="SSF46689">
    <property type="entry name" value="Homeodomain-like"/>
    <property type="match status" value="2"/>
</dbReference>
<dbReference type="Pfam" id="PF12833">
    <property type="entry name" value="HTH_18"/>
    <property type="match status" value="1"/>
</dbReference>
<dbReference type="GO" id="GO:0043565">
    <property type="term" value="F:sequence-specific DNA binding"/>
    <property type="evidence" value="ECO:0007669"/>
    <property type="project" value="InterPro"/>
</dbReference>
<evidence type="ECO:0000313" key="5">
    <source>
        <dbReference type="EMBL" id="TDX00325.1"/>
    </source>
</evidence>
<dbReference type="PANTHER" id="PTHR46796:SF13">
    <property type="entry name" value="HTH-TYPE TRANSCRIPTIONAL ACTIVATOR RHAS"/>
    <property type="match status" value="1"/>
</dbReference>
<proteinExistence type="predicted"/>
<reference evidence="5 6" key="1">
    <citation type="submission" date="2019-03" db="EMBL/GenBank/DDBJ databases">
        <title>Genomic Encyclopedia of Type Strains, Phase IV (KMG-IV): sequencing the most valuable type-strain genomes for metagenomic binning, comparative biology and taxonomic classification.</title>
        <authorList>
            <person name="Goeker M."/>
        </authorList>
    </citation>
    <scope>NUCLEOTIDE SEQUENCE [LARGE SCALE GENOMIC DNA]</scope>
    <source>
        <strain evidence="5 6">DSM 100059</strain>
    </source>
</reference>
<feature type="domain" description="HTH araC/xylS-type" evidence="4">
    <location>
        <begin position="134"/>
        <end position="248"/>
    </location>
</feature>
<evidence type="ECO:0000256" key="1">
    <source>
        <dbReference type="ARBA" id="ARBA00023015"/>
    </source>
</evidence>
<dbReference type="InterPro" id="IPR050204">
    <property type="entry name" value="AraC_XylS_family_regulators"/>
</dbReference>
<dbReference type="SMART" id="SM00342">
    <property type="entry name" value="HTH_ARAC"/>
    <property type="match status" value="1"/>
</dbReference>
<dbReference type="PANTHER" id="PTHR46796">
    <property type="entry name" value="HTH-TYPE TRANSCRIPTIONAL ACTIVATOR RHAS-RELATED"/>
    <property type="match status" value="1"/>
</dbReference>